<dbReference type="SUPFAM" id="SSF48452">
    <property type="entry name" value="TPR-like"/>
    <property type="match status" value="1"/>
</dbReference>
<dbReference type="NCBIfam" id="NF033920">
    <property type="entry name" value="C39_PA2778_fam"/>
    <property type="match status" value="1"/>
</dbReference>
<protein>
    <recommendedName>
        <fullName evidence="1">Peptidase C39-like domain-containing protein</fullName>
    </recommendedName>
</protein>
<dbReference type="InterPro" id="IPR039563">
    <property type="entry name" value="Peptidase_C39_single_dom"/>
</dbReference>
<feature type="domain" description="Peptidase C39-like" evidence="1">
    <location>
        <begin position="54"/>
        <end position="159"/>
    </location>
</feature>
<dbReference type="InterPro" id="IPR011990">
    <property type="entry name" value="TPR-like_helical_dom_sf"/>
</dbReference>
<dbReference type="CDD" id="cd02549">
    <property type="entry name" value="Peptidase_C39A"/>
    <property type="match status" value="1"/>
</dbReference>
<dbReference type="AlphaFoldDB" id="A0A3B1AL10"/>
<proteinExistence type="predicted"/>
<accession>A0A3B1AL10</accession>
<dbReference type="InterPro" id="IPR039564">
    <property type="entry name" value="Peptidase_C39-like"/>
</dbReference>
<name>A0A3B1AL10_9ZZZZ</name>
<dbReference type="Pfam" id="PF13529">
    <property type="entry name" value="Peptidase_C39_2"/>
    <property type="match status" value="1"/>
</dbReference>
<sequence length="319" mass="36614">MLFRLFRGLRFVSVVLAYVLLNACAGTPQTDALYNLDFDARYPATELTQTVFFPQEQYQCGPAALATVLNDSGIEVLPKDLTPLVYIPKKKGSLQVELVAATRRFARIPYQIQPQLQHLLDEVKSGKPVLVFQNLGLDWYPQWHFAVVVGFDLTQDEIILRSGKRKQHRVTLALFERTWARAGYWALRVLRPGEFPLHVDELRYLTALVSLERLAQWPTLISSYQAAALRWPNNQNFKMGLANSYYSNKQLLIAKDQYLQIIKLWPNYAPAYNNLAQVFLDNNELNVALRYAQKAVSLAGIHQTIYQKTLSEIRIKLDK</sequence>
<evidence type="ECO:0000259" key="1">
    <source>
        <dbReference type="Pfam" id="PF13529"/>
    </source>
</evidence>
<dbReference type="Gene3D" id="3.90.70.10">
    <property type="entry name" value="Cysteine proteinases"/>
    <property type="match status" value="1"/>
</dbReference>
<gene>
    <name evidence="2" type="ORF">MNBD_GAMMA22-2415</name>
</gene>
<reference evidence="2" key="1">
    <citation type="submission" date="2018-06" db="EMBL/GenBank/DDBJ databases">
        <authorList>
            <person name="Zhirakovskaya E."/>
        </authorList>
    </citation>
    <scope>NUCLEOTIDE SEQUENCE</scope>
</reference>
<organism evidence="2">
    <name type="scientific">hydrothermal vent metagenome</name>
    <dbReference type="NCBI Taxonomy" id="652676"/>
    <lineage>
        <taxon>unclassified sequences</taxon>
        <taxon>metagenomes</taxon>
        <taxon>ecological metagenomes</taxon>
    </lineage>
</organism>
<evidence type="ECO:0000313" key="2">
    <source>
        <dbReference type="EMBL" id="VAW94574.1"/>
    </source>
</evidence>
<dbReference type="EMBL" id="UOFS01000018">
    <property type="protein sequence ID" value="VAW94574.1"/>
    <property type="molecule type" value="Genomic_DNA"/>
</dbReference>
<dbReference type="Gene3D" id="1.25.40.10">
    <property type="entry name" value="Tetratricopeptide repeat domain"/>
    <property type="match status" value="1"/>
</dbReference>